<keyword evidence="1" id="KW-0472">Membrane</keyword>
<dbReference type="OrthoDB" id="1815999at2"/>
<evidence type="ECO:0000256" key="1">
    <source>
        <dbReference type="SAM" id="Phobius"/>
    </source>
</evidence>
<feature type="transmembrane region" description="Helical" evidence="1">
    <location>
        <begin position="12"/>
        <end position="35"/>
    </location>
</feature>
<keyword evidence="1" id="KW-1133">Transmembrane helix</keyword>
<feature type="transmembrane region" description="Helical" evidence="1">
    <location>
        <begin position="93"/>
        <end position="111"/>
    </location>
</feature>
<dbReference type="EMBL" id="FOAT01000008">
    <property type="protein sequence ID" value="SEK92746.1"/>
    <property type="molecule type" value="Genomic_DNA"/>
</dbReference>
<reference evidence="2 3" key="1">
    <citation type="submission" date="2016-10" db="EMBL/GenBank/DDBJ databases">
        <authorList>
            <person name="de Groot N.N."/>
        </authorList>
    </citation>
    <scope>NUCLEOTIDE SEQUENCE [LARGE SCALE GENOMIC DNA]</scope>
    <source>
        <strain evidence="2 3">KH2T6</strain>
    </source>
</reference>
<keyword evidence="1" id="KW-0812">Transmembrane</keyword>
<accession>A0A1H7L236</accession>
<dbReference type="Proteomes" id="UP000186015">
    <property type="component" value="Unassembled WGS sequence"/>
</dbReference>
<feature type="transmembrane region" description="Helical" evidence="1">
    <location>
        <begin position="69"/>
        <end position="87"/>
    </location>
</feature>
<dbReference type="RefSeq" id="WP_074833303.1">
    <property type="nucleotide sequence ID" value="NZ_FOAT01000008.1"/>
</dbReference>
<feature type="transmembrane region" description="Helical" evidence="1">
    <location>
        <begin position="123"/>
        <end position="142"/>
    </location>
</feature>
<feature type="transmembrane region" description="Helical" evidence="1">
    <location>
        <begin position="47"/>
        <end position="64"/>
    </location>
</feature>
<evidence type="ECO:0000313" key="2">
    <source>
        <dbReference type="EMBL" id="SEK92746.1"/>
    </source>
</evidence>
<dbReference type="AlphaFoldDB" id="A0A1H7L236"/>
<organism evidence="2 3">
    <name type="scientific">Ruminococcus albus</name>
    <dbReference type="NCBI Taxonomy" id="1264"/>
    <lineage>
        <taxon>Bacteria</taxon>
        <taxon>Bacillati</taxon>
        <taxon>Bacillota</taxon>
        <taxon>Clostridia</taxon>
        <taxon>Eubacteriales</taxon>
        <taxon>Oscillospiraceae</taxon>
        <taxon>Ruminococcus</taxon>
    </lineage>
</organism>
<evidence type="ECO:0000313" key="3">
    <source>
        <dbReference type="Proteomes" id="UP000186015"/>
    </source>
</evidence>
<sequence>MKEFLSNIWVKRAVGVFNLVYFAVIGLLTFATFLYDLEFTEGQEQSFFTVYVAASVIFLLLMIYSREVMVTKIISVILPFVVFLLLLFNMYDWILVIPPLVMGIIMFFVAGTHETVKVVMGTIYLLIYVLGLVAFFVFKLLFGGTSTLTELNANLDRSSDVYTVYKSQFTRICDVTRDDNVLSPDGKYRIILYDVQNSDKGGVNICVVPNGEDVTLRFFTLKQKGVKKTISNKGIRGTVPDVGWTKDEDGTLVVLYRLAPESELKKTSVTVMPKKQYLEFLGIS</sequence>
<proteinExistence type="predicted"/>
<name>A0A1H7L236_RUMAL</name>
<protein>
    <submittedName>
        <fullName evidence="2">Uncharacterized protein</fullName>
    </submittedName>
</protein>
<gene>
    <name evidence="2" type="ORF">SAMN05216469_10812</name>
</gene>